<dbReference type="AlphaFoldDB" id="A0A8S3YBG9"/>
<sequence length="175" mass="19353">MENKSNANIEKKIVNRTKSYNNGPPGNHKFGPSRGKSLNIGGPVRSLEIALDQFKKDKVINGDFSTLTANKNPAGQSRVTPDLLLSSVKSSNFSNSTDNVSQLSMDLSHYELLRNLSYSNCNSDGAFSGNTCDSNTADLKEKDEHLERYFRSVEMWSSNAVYGDQSGVDSKMFER</sequence>
<dbReference type="OrthoDB" id="7442343at2759"/>
<comment type="caution">
    <text evidence="2">The sequence shown here is derived from an EMBL/GenBank/DDBJ whole genome shotgun (WGS) entry which is preliminary data.</text>
</comment>
<dbReference type="Proteomes" id="UP000691718">
    <property type="component" value="Unassembled WGS sequence"/>
</dbReference>
<protein>
    <submittedName>
        <fullName evidence="2">(apollo) hypothetical protein</fullName>
    </submittedName>
</protein>
<reference evidence="2" key="1">
    <citation type="submission" date="2021-04" db="EMBL/GenBank/DDBJ databases">
        <authorList>
            <person name="Tunstrom K."/>
        </authorList>
    </citation>
    <scope>NUCLEOTIDE SEQUENCE</scope>
</reference>
<proteinExistence type="predicted"/>
<evidence type="ECO:0000256" key="1">
    <source>
        <dbReference type="SAM" id="MobiDB-lite"/>
    </source>
</evidence>
<evidence type="ECO:0000313" key="2">
    <source>
        <dbReference type="EMBL" id="CAG5056655.1"/>
    </source>
</evidence>
<name>A0A8S3YBG9_PARAO</name>
<gene>
    <name evidence="2" type="ORF">PAPOLLO_LOCUS26867</name>
</gene>
<feature type="compositionally biased region" description="Basic and acidic residues" evidence="1">
    <location>
        <begin position="1"/>
        <end position="13"/>
    </location>
</feature>
<evidence type="ECO:0000313" key="3">
    <source>
        <dbReference type="Proteomes" id="UP000691718"/>
    </source>
</evidence>
<keyword evidence="3" id="KW-1185">Reference proteome</keyword>
<dbReference type="EMBL" id="CAJQZP010001607">
    <property type="protein sequence ID" value="CAG5056655.1"/>
    <property type="molecule type" value="Genomic_DNA"/>
</dbReference>
<feature type="region of interest" description="Disordered" evidence="1">
    <location>
        <begin position="1"/>
        <end position="38"/>
    </location>
</feature>
<accession>A0A8S3YBG9</accession>
<organism evidence="2 3">
    <name type="scientific">Parnassius apollo</name>
    <name type="common">Apollo butterfly</name>
    <name type="synonym">Papilio apollo</name>
    <dbReference type="NCBI Taxonomy" id="110799"/>
    <lineage>
        <taxon>Eukaryota</taxon>
        <taxon>Metazoa</taxon>
        <taxon>Ecdysozoa</taxon>
        <taxon>Arthropoda</taxon>
        <taxon>Hexapoda</taxon>
        <taxon>Insecta</taxon>
        <taxon>Pterygota</taxon>
        <taxon>Neoptera</taxon>
        <taxon>Endopterygota</taxon>
        <taxon>Lepidoptera</taxon>
        <taxon>Glossata</taxon>
        <taxon>Ditrysia</taxon>
        <taxon>Papilionoidea</taxon>
        <taxon>Papilionidae</taxon>
        <taxon>Parnassiinae</taxon>
        <taxon>Parnassini</taxon>
        <taxon>Parnassius</taxon>
        <taxon>Parnassius</taxon>
    </lineage>
</organism>